<dbReference type="InterPro" id="IPR022686">
    <property type="entry name" value="G2P_N"/>
</dbReference>
<dbReference type="Proteomes" id="UP000028294">
    <property type="component" value="Chromosome"/>
</dbReference>
<gene>
    <name evidence="2" type="ORF">IA74_016095</name>
</gene>
<feature type="domain" description="Replication-associated protein G2P N-terminal" evidence="1">
    <location>
        <begin position="64"/>
        <end position="200"/>
    </location>
</feature>
<dbReference type="GO" id="GO:0006260">
    <property type="term" value="P:DNA replication"/>
    <property type="evidence" value="ECO:0007669"/>
    <property type="project" value="InterPro"/>
</dbReference>
<organism evidence="2 3">
    <name type="scientific">Bacteroides fragilis</name>
    <dbReference type="NCBI Taxonomy" id="817"/>
    <lineage>
        <taxon>Bacteria</taxon>
        <taxon>Pseudomonadati</taxon>
        <taxon>Bacteroidota</taxon>
        <taxon>Bacteroidia</taxon>
        <taxon>Bacteroidales</taxon>
        <taxon>Bacteroidaceae</taxon>
        <taxon>Bacteroides</taxon>
    </lineage>
</organism>
<reference evidence="2 3" key="1">
    <citation type="submission" date="2019-03" db="EMBL/GenBank/DDBJ databases">
        <title>Complete genome assembly of MDR B. fragilis.</title>
        <authorList>
            <person name="Sydenham T.V."/>
            <person name="Hasman H."/>
            <person name="Justesen U.S."/>
        </authorList>
    </citation>
    <scope>NUCLEOTIDE SEQUENCE [LARGE SCALE GENOMIC DNA]</scope>
    <source>
        <strain evidence="2 3">DCMOUH0067B</strain>
    </source>
</reference>
<dbReference type="EMBL" id="CP036553">
    <property type="protein sequence ID" value="QCQ37504.1"/>
    <property type="molecule type" value="Genomic_DNA"/>
</dbReference>
<evidence type="ECO:0000259" key="1">
    <source>
        <dbReference type="Pfam" id="PF05144"/>
    </source>
</evidence>
<sequence>MINLNEAITQPFTSESSLVSYDTVKICLYQSQVSDICLFEDIPPFVEIKGSNNDKDGNLFVKHGHIRNLIVRIYQDKIQLEGSLSKYYKGSNLTGITLDEVRQVIDSLSEILHLPLYMAHVLRIDIAYNVEVTRDVKQYLKRLRRCGKLERLEQPYSLRYGNSSSVRLCIYDKIKQLRHDREPYDCSDAKNIFRFELRFFRNANNWRRFWGSETVAVEMIWDDKFFRKLTEMLYQKYQSIEKLYETSLNFAGVTGKKDFKNWLSLYAVQSQGYDFFQRQIEDARVSRQFSNKQAASCRTVLREILGAGVPSPFGSGYIEELDAAFERLRDLYDF</sequence>
<evidence type="ECO:0000313" key="2">
    <source>
        <dbReference type="EMBL" id="QCQ37504.1"/>
    </source>
</evidence>
<proteinExistence type="predicted"/>
<protein>
    <recommendedName>
        <fullName evidence="1">Replication-associated protein G2P N-terminal domain-containing protein</fullName>
    </recommendedName>
</protein>
<accession>A0AAP8ZYG7</accession>
<dbReference type="AlphaFoldDB" id="A0AAP8ZYG7"/>
<dbReference type="Pfam" id="PF05144">
    <property type="entry name" value="Phage_CRI"/>
    <property type="match status" value="1"/>
</dbReference>
<dbReference type="RefSeq" id="WP_032530009.1">
    <property type="nucleotide sequence ID" value="NZ_CP036553.1"/>
</dbReference>
<evidence type="ECO:0000313" key="3">
    <source>
        <dbReference type="Proteomes" id="UP000028294"/>
    </source>
</evidence>
<name>A0AAP8ZYG7_BACFG</name>